<dbReference type="PANTHER" id="PTHR35526:SF3">
    <property type="entry name" value="ANTI-SIGMA-F FACTOR RSBW"/>
    <property type="match status" value="1"/>
</dbReference>
<dbReference type="Pfam" id="PF13581">
    <property type="entry name" value="HATPase_c_2"/>
    <property type="match status" value="1"/>
</dbReference>
<evidence type="ECO:0000313" key="4">
    <source>
        <dbReference type="Proteomes" id="UP001595993"/>
    </source>
</evidence>
<proteinExistence type="predicted"/>
<dbReference type="CDD" id="cd16936">
    <property type="entry name" value="HATPase_RsbW-like"/>
    <property type="match status" value="1"/>
</dbReference>
<keyword evidence="1" id="KW-0808">Transferase</keyword>
<evidence type="ECO:0000256" key="1">
    <source>
        <dbReference type="ARBA" id="ARBA00022527"/>
    </source>
</evidence>
<dbReference type="InterPro" id="IPR036890">
    <property type="entry name" value="HATPase_C_sf"/>
</dbReference>
<keyword evidence="3" id="KW-0067">ATP-binding</keyword>
<dbReference type="Gene3D" id="3.30.565.10">
    <property type="entry name" value="Histidine kinase-like ATPase, C-terminal domain"/>
    <property type="match status" value="1"/>
</dbReference>
<accession>A0ABV9GDY3</accession>
<dbReference type="InterPro" id="IPR003594">
    <property type="entry name" value="HATPase_dom"/>
</dbReference>
<dbReference type="GO" id="GO:0005524">
    <property type="term" value="F:ATP binding"/>
    <property type="evidence" value="ECO:0007669"/>
    <property type="project" value="UniProtKB-KW"/>
</dbReference>
<protein>
    <submittedName>
        <fullName evidence="3">ATP-binding protein</fullName>
    </submittedName>
</protein>
<reference evidence="4" key="1">
    <citation type="journal article" date="2019" name="Int. J. Syst. Evol. Microbiol.">
        <title>The Global Catalogue of Microorganisms (GCM) 10K type strain sequencing project: providing services to taxonomists for standard genome sequencing and annotation.</title>
        <authorList>
            <consortium name="The Broad Institute Genomics Platform"/>
            <consortium name="The Broad Institute Genome Sequencing Center for Infectious Disease"/>
            <person name="Wu L."/>
            <person name="Ma J."/>
        </authorList>
    </citation>
    <scope>NUCLEOTIDE SEQUENCE [LARGE SCALE GENOMIC DNA]</scope>
    <source>
        <strain evidence="4">CGMCC 4.7139</strain>
    </source>
</reference>
<dbReference type="Proteomes" id="UP001595993">
    <property type="component" value="Unassembled WGS sequence"/>
</dbReference>
<name>A0ABV9GDY3_9ACTN</name>
<keyword evidence="1" id="KW-0723">Serine/threonine-protein kinase</keyword>
<evidence type="ECO:0000259" key="2">
    <source>
        <dbReference type="Pfam" id="PF13581"/>
    </source>
</evidence>
<organism evidence="3 4">
    <name type="scientific">Streptomyces maoxianensis</name>
    <dbReference type="NCBI Taxonomy" id="1459942"/>
    <lineage>
        <taxon>Bacteria</taxon>
        <taxon>Bacillati</taxon>
        <taxon>Actinomycetota</taxon>
        <taxon>Actinomycetes</taxon>
        <taxon>Kitasatosporales</taxon>
        <taxon>Streptomycetaceae</taxon>
        <taxon>Streptomyces</taxon>
    </lineage>
</organism>
<dbReference type="PANTHER" id="PTHR35526">
    <property type="entry name" value="ANTI-SIGMA-F FACTOR RSBW-RELATED"/>
    <property type="match status" value="1"/>
</dbReference>
<feature type="domain" description="Histidine kinase/HSP90-like ATPase" evidence="2">
    <location>
        <begin position="52"/>
        <end position="162"/>
    </location>
</feature>
<dbReference type="EMBL" id="JBHSFE010000021">
    <property type="protein sequence ID" value="MFC4611251.1"/>
    <property type="molecule type" value="Genomic_DNA"/>
</dbReference>
<keyword evidence="3" id="KW-0547">Nucleotide-binding</keyword>
<comment type="caution">
    <text evidence="3">The sequence shown here is derived from an EMBL/GenBank/DDBJ whole genome shotgun (WGS) entry which is preliminary data.</text>
</comment>
<dbReference type="InterPro" id="IPR050267">
    <property type="entry name" value="Anti-sigma-factor_SerPK"/>
</dbReference>
<evidence type="ECO:0000313" key="3">
    <source>
        <dbReference type="EMBL" id="MFC4611251.1"/>
    </source>
</evidence>
<dbReference type="RefSeq" id="WP_381200111.1">
    <property type="nucleotide sequence ID" value="NZ_JBHSFE010000021.1"/>
</dbReference>
<keyword evidence="1" id="KW-0418">Kinase</keyword>
<gene>
    <name evidence="3" type="ORF">ACFO9E_26155</name>
</gene>
<dbReference type="SUPFAM" id="SSF55874">
    <property type="entry name" value="ATPase domain of HSP90 chaperone/DNA topoisomerase II/histidine kinase"/>
    <property type="match status" value="1"/>
</dbReference>
<keyword evidence="4" id="KW-1185">Reference proteome</keyword>
<sequence length="170" mass="18184">MDNTQFVVSPVMSGARRRELMVRKCALLGAGCLAIAGHDAFRAEEMTLLILSDAAEVPRVRKEVRRSFAEHVAPGHLDDVLLVVSELVGNAVSASGASGLVGVHVLSTMSGVVIETLDRAGTNPEPRVADDGEEGGRGLFLVETLARAWGWHRERHGKVVWALVSRPQGA</sequence>